<reference evidence="3 4" key="1">
    <citation type="submission" date="2014-06" db="EMBL/GenBank/DDBJ databases">
        <title>Evolutionary Origins and Diversification of the Mycorrhizal Mutualists.</title>
        <authorList>
            <consortium name="DOE Joint Genome Institute"/>
            <consortium name="Mycorrhizal Genomics Consortium"/>
            <person name="Kohler A."/>
            <person name="Kuo A."/>
            <person name="Nagy L.G."/>
            <person name="Floudas D."/>
            <person name="Copeland A."/>
            <person name="Barry K.W."/>
            <person name="Cichocki N."/>
            <person name="Veneault-Fourrey C."/>
            <person name="LaButti K."/>
            <person name="Lindquist E.A."/>
            <person name="Lipzen A."/>
            <person name="Lundell T."/>
            <person name="Morin E."/>
            <person name="Murat C."/>
            <person name="Riley R."/>
            <person name="Ohm R."/>
            <person name="Sun H."/>
            <person name="Tunlid A."/>
            <person name="Henrissat B."/>
            <person name="Grigoriev I.V."/>
            <person name="Hibbett D.S."/>
            <person name="Martin F."/>
        </authorList>
    </citation>
    <scope>NUCLEOTIDE SEQUENCE [LARGE SCALE GENOMIC DNA]</scope>
    <source>
        <strain evidence="3 4">SS14</strain>
    </source>
</reference>
<dbReference type="InterPro" id="IPR021331">
    <property type="entry name" value="Hva1_TUDOR"/>
</dbReference>
<feature type="domain" description="Hypervirulence associated protein TUDOR" evidence="2">
    <location>
        <begin position="16"/>
        <end position="66"/>
    </location>
</feature>
<dbReference type="Gene3D" id="2.30.30.1060">
    <property type="match status" value="1"/>
</dbReference>
<feature type="compositionally biased region" description="Basic and acidic residues" evidence="1">
    <location>
        <begin position="1"/>
        <end position="17"/>
    </location>
</feature>
<sequence length="74" mass="8029">MSSEVKDKHGKPIHEGDIVVTKARGGKRTGEVTEIVTDQREGVKNPPKVLFQDQHGHDVAHNPGALEHGDTPSQ</sequence>
<keyword evidence="4" id="KW-1185">Reference proteome</keyword>
<dbReference type="OrthoDB" id="2138648at2759"/>
<evidence type="ECO:0000313" key="3">
    <source>
        <dbReference type="EMBL" id="KIJ27380.1"/>
    </source>
</evidence>
<organism evidence="3 4">
    <name type="scientific">Sphaerobolus stellatus (strain SS14)</name>
    <dbReference type="NCBI Taxonomy" id="990650"/>
    <lineage>
        <taxon>Eukaryota</taxon>
        <taxon>Fungi</taxon>
        <taxon>Dikarya</taxon>
        <taxon>Basidiomycota</taxon>
        <taxon>Agaricomycotina</taxon>
        <taxon>Agaricomycetes</taxon>
        <taxon>Phallomycetidae</taxon>
        <taxon>Geastrales</taxon>
        <taxon>Sphaerobolaceae</taxon>
        <taxon>Sphaerobolus</taxon>
    </lineage>
</organism>
<evidence type="ECO:0000256" key="1">
    <source>
        <dbReference type="SAM" id="MobiDB-lite"/>
    </source>
</evidence>
<dbReference type="AlphaFoldDB" id="A0A0C9UPU1"/>
<feature type="region of interest" description="Disordered" evidence="1">
    <location>
        <begin position="1"/>
        <end position="74"/>
    </location>
</feature>
<evidence type="ECO:0000313" key="4">
    <source>
        <dbReference type="Proteomes" id="UP000054279"/>
    </source>
</evidence>
<gene>
    <name evidence="3" type="ORF">M422DRAFT_191135</name>
</gene>
<proteinExistence type="predicted"/>
<dbReference type="EMBL" id="KN837337">
    <property type="protein sequence ID" value="KIJ27380.1"/>
    <property type="molecule type" value="Genomic_DNA"/>
</dbReference>
<evidence type="ECO:0000259" key="2">
    <source>
        <dbReference type="Pfam" id="PF11160"/>
    </source>
</evidence>
<dbReference type="Proteomes" id="UP000054279">
    <property type="component" value="Unassembled WGS sequence"/>
</dbReference>
<dbReference type="HOGENOM" id="CLU_177181_0_1_1"/>
<name>A0A0C9UPU1_SPHS4</name>
<dbReference type="SUPFAM" id="SSF159006">
    <property type="entry name" value="YopX-like"/>
    <property type="match status" value="1"/>
</dbReference>
<protein>
    <recommendedName>
        <fullName evidence="2">Hypervirulence associated protein TUDOR domain-containing protein</fullName>
    </recommendedName>
</protein>
<accession>A0A0C9UPU1</accession>
<dbReference type="Pfam" id="PF11160">
    <property type="entry name" value="Hva1_TUDOR"/>
    <property type="match status" value="1"/>
</dbReference>